<feature type="domain" description="UFSP1/2/DUB catalytic" evidence="3">
    <location>
        <begin position="19"/>
        <end position="199"/>
    </location>
</feature>
<dbReference type="Proteomes" id="UP000030746">
    <property type="component" value="Unassembled WGS sequence"/>
</dbReference>
<dbReference type="AlphaFoldDB" id="V4A9A1"/>
<dbReference type="MEROPS" id="C78.001"/>
<evidence type="ECO:0000313" key="4">
    <source>
        <dbReference type="EMBL" id="ESO93327.1"/>
    </source>
</evidence>
<protein>
    <recommendedName>
        <fullName evidence="3">UFSP1/2/DUB catalytic domain-containing protein</fullName>
    </recommendedName>
</protein>
<proteinExistence type="inferred from homology"/>
<keyword evidence="2" id="KW-0378">Hydrolase</keyword>
<dbReference type="InterPro" id="IPR012462">
    <property type="entry name" value="UFSP1/2_DUB_cat"/>
</dbReference>
<organism evidence="4 5">
    <name type="scientific">Lottia gigantea</name>
    <name type="common">Giant owl limpet</name>
    <dbReference type="NCBI Taxonomy" id="225164"/>
    <lineage>
        <taxon>Eukaryota</taxon>
        <taxon>Metazoa</taxon>
        <taxon>Spiralia</taxon>
        <taxon>Lophotrochozoa</taxon>
        <taxon>Mollusca</taxon>
        <taxon>Gastropoda</taxon>
        <taxon>Patellogastropoda</taxon>
        <taxon>Lottioidea</taxon>
        <taxon>Lottiidae</taxon>
        <taxon>Lottia</taxon>
    </lineage>
</organism>
<evidence type="ECO:0000313" key="5">
    <source>
        <dbReference type="Proteomes" id="UP000030746"/>
    </source>
</evidence>
<dbReference type="SUPFAM" id="SSF54001">
    <property type="entry name" value="Cysteine proteinases"/>
    <property type="match status" value="1"/>
</dbReference>
<dbReference type="KEGG" id="lgi:LOTGIDRAFT_161889"/>
<dbReference type="CTD" id="20238810"/>
<evidence type="ECO:0000256" key="1">
    <source>
        <dbReference type="ARBA" id="ARBA00008552"/>
    </source>
</evidence>
<dbReference type="OMA" id="AISWIIN"/>
<gene>
    <name evidence="4" type="ORF">LOTGIDRAFT_161889</name>
</gene>
<dbReference type="Gene3D" id="3.90.70.130">
    <property type="match status" value="1"/>
</dbReference>
<dbReference type="InterPro" id="IPR038765">
    <property type="entry name" value="Papain-like_cys_pep_sf"/>
</dbReference>
<keyword evidence="5" id="KW-1185">Reference proteome</keyword>
<dbReference type="EMBL" id="KB201931">
    <property type="protein sequence ID" value="ESO93327.1"/>
    <property type="molecule type" value="Genomic_DNA"/>
</dbReference>
<accession>V4A9A1</accession>
<dbReference type="PANTHER" id="PTHR48153:SF3">
    <property type="entry name" value="INACTIVE UFM1-SPECIFIC PROTEASE 1"/>
    <property type="match status" value="1"/>
</dbReference>
<name>V4A9A1_LOTGI</name>
<evidence type="ECO:0000256" key="2">
    <source>
        <dbReference type="ARBA" id="ARBA00022801"/>
    </source>
</evidence>
<reference evidence="4 5" key="1">
    <citation type="journal article" date="2013" name="Nature">
        <title>Insights into bilaterian evolution from three spiralian genomes.</title>
        <authorList>
            <person name="Simakov O."/>
            <person name="Marletaz F."/>
            <person name="Cho S.J."/>
            <person name="Edsinger-Gonzales E."/>
            <person name="Havlak P."/>
            <person name="Hellsten U."/>
            <person name="Kuo D.H."/>
            <person name="Larsson T."/>
            <person name="Lv J."/>
            <person name="Arendt D."/>
            <person name="Savage R."/>
            <person name="Osoegawa K."/>
            <person name="de Jong P."/>
            <person name="Grimwood J."/>
            <person name="Chapman J.A."/>
            <person name="Shapiro H."/>
            <person name="Aerts A."/>
            <person name="Otillar R.P."/>
            <person name="Terry A.Y."/>
            <person name="Boore J.L."/>
            <person name="Grigoriev I.V."/>
            <person name="Lindberg D.R."/>
            <person name="Seaver E.C."/>
            <person name="Weisblat D.A."/>
            <person name="Putnam N.H."/>
            <person name="Rokhsar D.S."/>
        </authorList>
    </citation>
    <scope>NUCLEOTIDE SEQUENCE [LARGE SCALE GENOMIC DNA]</scope>
</reference>
<dbReference type="PANTHER" id="PTHR48153">
    <property type="entry name" value="UFM1-SPECIFIC PROTEASE 2"/>
    <property type="match status" value="1"/>
</dbReference>
<dbReference type="GeneID" id="20238810"/>
<dbReference type="GO" id="GO:0071567">
    <property type="term" value="F:deUFMylase activity"/>
    <property type="evidence" value="ECO:0007669"/>
    <property type="project" value="TreeGrafter"/>
</dbReference>
<evidence type="ECO:0000259" key="3">
    <source>
        <dbReference type="Pfam" id="PF07910"/>
    </source>
</evidence>
<dbReference type="OrthoDB" id="417506at2759"/>
<dbReference type="Pfam" id="PF07910">
    <property type="entry name" value="Peptidase_C78"/>
    <property type="match status" value="1"/>
</dbReference>
<sequence length="239" mass="26844">MDLCCNVHDGLEGPTSSILVNGQYEYYHYACDGTSDQGWGCGYRTLQTLCSWIKAKTSYQRDVPNLQEIQTALVEIEDKPASFCGSKSWIGSFEVCLCIDIFYHVACKIIHVNHGSELPQHIKQIYHHFQDIGSPIMMGGESDNSSKGIIGASLNPPSLLVLDPHYHGPKLSKKQLQENGWIKWRALETFSQDSFYNLCLPQYKEIGNFYFPQHVTGCDTSNVPKEKCKCPHLGTSPYG</sequence>
<dbReference type="HOGENOM" id="CLU_114366_0_0_1"/>
<dbReference type="STRING" id="225164.V4A9A1"/>
<dbReference type="RefSeq" id="XP_009056022.1">
    <property type="nucleotide sequence ID" value="XM_009057774.1"/>
</dbReference>
<comment type="similarity">
    <text evidence="1">Belongs to the peptidase C78 family.</text>
</comment>